<evidence type="ECO:0000313" key="2">
    <source>
        <dbReference type="Proteomes" id="UP000470772"/>
    </source>
</evidence>
<evidence type="ECO:0000313" key="1">
    <source>
        <dbReference type="EMBL" id="MUN30007.1"/>
    </source>
</evidence>
<dbReference type="Proteomes" id="UP000470772">
    <property type="component" value="Unassembled WGS sequence"/>
</dbReference>
<dbReference type="AlphaFoldDB" id="A0A6A9QL32"/>
<name>A0A6A9QL32_SULME</name>
<gene>
    <name evidence="1" type="ORF">GC250_11320</name>
</gene>
<keyword evidence="2" id="KW-1185">Reference proteome</keyword>
<reference evidence="1 2" key="1">
    <citation type="submission" date="2019-10" db="EMBL/GenBank/DDBJ databases">
        <title>Sequencing and Assembly of Multiple Reported Metal-Biooxidizing Members of the Extremely Thermoacidophilic Archaeal Family Sulfolobaceae.</title>
        <authorList>
            <person name="Counts J.A."/>
            <person name="Kelly R.M."/>
        </authorList>
    </citation>
    <scope>NUCLEOTIDE SEQUENCE [LARGE SCALE GENOMIC DNA]</scope>
    <source>
        <strain evidence="1 2">DSM 6482</strain>
    </source>
</reference>
<accession>A0A6A9QL32</accession>
<organism evidence="1 2">
    <name type="scientific">Sulfuracidifex metallicus DSM 6482 = JCM 9184</name>
    <dbReference type="NCBI Taxonomy" id="523847"/>
    <lineage>
        <taxon>Archaea</taxon>
        <taxon>Thermoproteota</taxon>
        <taxon>Thermoprotei</taxon>
        <taxon>Sulfolobales</taxon>
        <taxon>Sulfolobaceae</taxon>
        <taxon>Sulfuracidifex</taxon>
    </lineage>
</organism>
<dbReference type="RefSeq" id="WP_156017739.1">
    <property type="nucleotide sequence ID" value="NZ_WGGD01000005.1"/>
</dbReference>
<protein>
    <submittedName>
        <fullName evidence="1">Uncharacterized protein</fullName>
    </submittedName>
</protein>
<sequence>MEWRINNKVPPKVNKRNCDIDEIASMEEIRDKLRERSKQFAVDVSIKVLKEKKMTLDELSRKYNDIELKELERLVEIVKQKLEG</sequence>
<comment type="caution">
    <text evidence="1">The sequence shown here is derived from an EMBL/GenBank/DDBJ whole genome shotgun (WGS) entry which is preliminary data.</text>
</comment>
<dbReference type="EMBL" id="WGGD01000005">
    <property type="protein sequence ID" value="MUN30007.1"/>
    <property type="molecule type" value="Genomic_DNA"/>
</dbReference>
<proteinExistence type="predicted"/>